<reference evidence="1" key="1">
    <citation type="submission" date="2021-01" db="EMBL/GenBank/DDBJ databases">
        <title>Whole genome shotgun sequence of Sinosporangium siamense NBRC 109515.</title>
        <authorList>
            <person name="Komaki H."/>
            <person name="Tamura T."/>
        </authorList>
    </citation>
    <scope>NUCLEOTIDE SEQUENCE</scope>
    <source>
        <strain evidence="1">NBRC 109515</strain>
    </source>
</reference>
<comment type="caution">
    <text evidence="1">The sequence shown here is derived from an EMBL/GenBank/DDBJ whole genome shotgun (WGS) entry which is preliminary data.</text>
</comment>
<dbReference type="Proteomes" id="UP000606172">
    <property type="component" value="Unassembled WGS sequence"/>
</dbReference>
<keyword evidence="2" id="KW-1185">Reference proteome</keyword>
<dbReference type="EMBL" id="BOOW01000020">
    <property type="protein sequence ID" value="GII92973.1"/>
    <property type="molecule type" value="Genomic_DNA"/>
</dbReference>
<evidence type="ECO:0000313" key="1">
    <source>
        <dbReference type="EMBL" id="GII92973.1"/>
    </source>
</evidence>
<accession>A0A919V6Z5</accession>
<gene>
    <name evidence="1" type="ORF">Ssi02_32040</name>
</gene>
<evidence type="ECO:0000313" key="2">
    <source>
        <dbReference type="Proteomes" id="UP000606172"/>
    </source>
</evidence>
<sequence>MVRAGCARSWRVVSVRGGEAFAVFGWGDAEAAGEGAAEGLVAARPLYCAAEVMLWPARRSLVLLVLFFQRRIVADLTAGALK</sequence>
<dbReference type="AlphaFoldDB" id="A0A919V6Z5"/>
<protein>
    <submittedName>
        <fullName evidence="1">Uncharacterized protein</fullName>
    </submittedName>
</protein>
<name>A0A919V6Z5_9ACTN</name>
<organism evidence="1 2">
    <name type="scientific">Sinosporangium siamense</name>
    <dbReference type="NCBI Taxonomy" id="1367973"/>
    <lineage>
        <taxon>Bacteria</taxon>
        <taxon>Bacillati</taxon>
        <taxon>Actinomycetota</taxon>
        <taxon>Actinomycetes</taxon>
        <taxon>Streptosporangiales</taxon>
        <taxon>Streptosporangiaceae</taxon>
        <taxon>Sinosporangium</taxon>
    </lineage>
</organism>
<proteinExistence type="predicted"/>